<feature type="domain" description="C2H2-type" evidence="12">
    <location>
        <begin position="689"/>
        <end position="716"/>
    </location>
</feature>
<feature type="domain" description="C2H2-type" evidence="12">
    <location>
        <begin position="383"/>
        <end position="410"/>
    </location>
</feature>
<keyword evidence="6" id="KW-0805">Transcription regulation</keyword>
<dbReference type="Proteomes" id="UP001328107">
    <property type="component" value="Unassembled WGS sequence"/>
</dbReference>
<evidence type="ECO:0000256" key="4">
    <source>
        <dbReference type="ARBA" id="ARBA00022771"/>
    </source>
</evidence>
<dbReference type="Pfam" id="PF00096">
    <property type="entry name" value="zf-C2H2"/>
    <property type="match status" value="4"/>
</dbReference>
<evidence type="ECO:0000256" key="9">
    <source>
        <dbReference type="ARBA" id="ARBA00038474"/>
    </source>
</evidence>
<keyword evidence="8" id="KW-0539">Nucleus</keyword>
<feature type="compositionally biased region" description="Basic residues" evidence="11">
    <location>
        <begin position="1"/>
        <end position="12"/>
    </location>
</feature>
<evidence type="ECO:0000313" key="14">
    <source>
        <dbReference type="Proteomes" id="UP001328107"/>
    </source>
</evidence>
<dbReference type="PANTHER" id="PTHR23233">
    <property type="entry name" value="SAL-LIKE PROTEIN"/>
    <property type="match status" value="1"/>
</dbReference>
<evidence type="ECO:0000256" key="6">
    <source>
        <dbReference type="ARBA" id="ARBA00023015"/>
    </source>
</evidence>
<keyword evidence="14" id="KW-1185">Reference proteome</keyword>
<name>A0AAN5CYB7_9BILA</name>
<dbReference type="GO" id="GO:0000981">
    <property type="term" value="F:DNA-binding transcription factor activity, RNA polymerase II-specific"/>
    <property type="evidence" value="ECO:0007669"/>
    <property type="project" value="TreeGrafter"/>
</dbReference>
<evidence type="ECO:0000313" key="13">
    <source>
        <dbReference type="EMBL" id="GMR53193.1"/>
    </source>
</evidence>
<evidence type="ECO:0000256" key="1">
    <source>
        <dbReference type="ARBA" id="ARBA00004123"/>
    </source>
</evidence>
<feature type="compositionally biased region" description="Basic and acidic residues" evidence="11">
    <location>
        <begin position="544"/>
        <end position="563"/>
    </location>
</feature>
<dbReference type="Pfam" id="PF13912">
    <property type="entry name" value="zf-C2H2_6"/>
    <property type="match status" value="1"/>
</dbReference>
<feature type="domain" description="C2H2-type" evidence="12">
    <location>
        <begin position="136"/>
        <end position="166"/>
    </location>
</feature>
<dbReference type="FunFam" id="3.30.160.60:FF:000446">
    <property type="entry name" value="Zinc finger protein"/>
    <property type="match status" value="1"/>
</dbReference>
<feature type="region of interest" description="Disordered" evidence="11">
    <location>
        <begin position="1"/>
        <end position="24"/>
    </location>
</feature>
<feature type="region of interest" description="Disordered" evidence="11">
    <location>
        <begin position="108"/>
        <end position="131"/>
    </location>
</feature>
<evidence type="ECO:0000256" key="3">
    <source>
        <dbReference type="ARBA" id="ARBA00022737"/>
    </source>
</evidence>
<reference evidence="14" key="1">
    <citation type="submission" date="2022-10" db="EMBL/GenBank/DDBJ databases">
        <title>Genome assembly of Pristionchus species.</title>
        <authorList>
            <person name="Yoshida K."/>
            <person name="Sommer R.J."/>
        </authorList>
    </citation>
    <scope>NUCLEOTIDE SEQUENCE [LARGE SCALE GENOMIC DNA]</scope>
    <source>
        <strain evidence="14">RS5460</strain>
    </source>
</reference>
<evidence type="ECO:0000256" key="8">
    <source>
        <dbReference type="ARBA" id="ARBA00023242"/>
    </source>
</evidence>
<evidence type="ECO:0000256" key="2">
    <source>
        <dbReference type="ARBA" id="ARBA00022723"/>
    </source>
</evidence>
<dbReference type="FunFam" id="3.30.160.60:FF:000025">
    <property type="entry name" value="Spalt-like transcription factor 1"/>
    <property type="match status" value="1"/>
</dbReference>
<dbReference type="InterPro" id="IPR013087">
    <property type="entry name" value="Znf_C2H2_type"/>
</dbReference>
<sequence length="854" mass="92748">MTSLSSRRKQAKPQRLNEDGDDDLLKGVRDPLSLFLANSFPSSPPMDLSTKRSQVISSPTLDTKSMQGMFLERGSTAQLLHQMLTSFHPSSILPPLASGDDLAPLSSLLPSTPAASSSPPLTESRADSGVGATPSFTCAAEECRKSFFSMGALCWHLHESHPEEALFECDKCSGTYSRDQYSIHECAADCPSPRPLSAAAAERNTVEEEEERRSVPASIRNHFRIVDGEEGMDYDEGKSLSSREATAEPKGITLLSALFPKNGTYSTPIDLSGVPHLPPHHLTPHPFGQMHHQQSSFMPRPPQEMLMTPTGRIPVDSILQNEDDWESLMEISTTDEAEKVRALVGDNPIPTTDPNQCMLCRRVLSCKSALQMHYRTHTGERPFKCKICQRAFTTKGNLKTHMGVHRSKNPFRPSGIPSMGGGPIMGGAMPQQQCPICQKRFVTVPQLQSHIAEHTQRLAAPPSSLPSSLPPFSSPSVSSTEISVPTSHPSLPPLPFFNFFSPPCNAAPAAVAAAAAPNSQLASFMQQLLQAQQKVVGGLAAAKEEVKREESSPLRDFPVKTEEETPTVERQPTVTIESLLKARDSAPGVNSISPGASSDGSSGVHDQTDGSSISHASDTEEHRTGQLPSSSSSGPTATATVSIKDELVRPPVDVEVYGRRTENPLDAMQKMWAETEPPPPRPMPPLSKHQCAVCYKHFSSSSALQIHMRTHTGDKPFKCEVCARAFTTRGNLKVHMSTHMTMHTPSRRGRRIFDPALGEMGSPSGLPLPSPSPLQIPPHIAAQIQAMSGNLLPQPALPMQMLMQLMSSNLESIKPNCVLCQKSFHSMVELGEHMKEHSNLVPIANNNVDLKTES</sequence>
<feature type="domain" description="C2H2-type" evidence="12">
    <location>
        <begin position="717"/>
        <end position="748"/>
    </location>
</feature>
<organism evidence="13 14">
    <name type="scientific">Pristionchus mayeri</name>
    <dbReference type="NCBI Taxonomy" id="1317129"/>
    <lineage>
        <taxon>Eukaryota</taxon>
        <taxon>Metazoa</taxon>
        <taxon>Ecdysozoa</taxon>
        <taxon>Nematoda</taxon>
        <taxon>Chromadorea</taxon>
        <taxon>Rhabditida</taxon>
        <taxon>Rhabditina</taxon>
        <taxon>Diplogasteromorpha</taxon>
        <taxon>Diplogasteroidea</taxon>
        <taxon>Neodiplogasteridae</taxon>
        <taxon>Pristionchus</taxon>
    </lineage>
</organism>
<evidence type="ECO:0000256" key="5">
    <source>
        <dbReference type="ARBA" id="ARBA00022833"/>
    </source>
</evidence>
<dbReference type="PROSITE" id="PS50157">
    <property type="entry name" value="ZINC_FINGER_C2H2_2"/>
    <property type="match status" value="7"/>
</dbReference>
<keyword evidence="3" id="KW-0677">Repeat</keyword>
<dbReference type="GO" id="GO:0005634">
    <property type="term" value="C:nucleus"/>
    <property type="evidence" value="ECO:0007669"/>
    <property type="project" value="UniProtKB-SubCell"/>
</dbReference>
<keyword evidence="5" id="KW-0862">Zinc</keyword>
<dbReference type="GO" id="GO:0000978">
    <property type="term" value="F:RNA polymerase II cis-regulatory region sequence-specific DNA binding"/>
    <property type="evidence" value="ECO:0007669"/>
    <property type="project" value="TreeGrafter"/>
</dbReference>
<feature type="domain" description="C2H2-type" evidence="12">
    <location>
        <begin position="355"/>
        <end position="382"/>
    </location>
</feature>
<feature type="compositionally biased region" description="Low complexity" evidence="11">
    <location>
        <begin position="591"/>
        <end position="603"/>
    </location>
</feature>
<gene>
    <name evidence="13" type="ORF">PMAYCL1PPCAC_23388</name>
</gene>
<keyword evidence="2" id="KW-0479">Metal-binding</keyword>
<evidence type="ECO:0000259" key="12">
    <source>
        <dbReference type="PROSITE" id="PS50157"/>
    </source>
</evidence>
<dbReference type="Gene3D" id="3.30.160.60">
    <property type="entry name" value="Classic Zinc Finger"/>
    <property type="match status" value="4"/>
</dbReference>
<feature type="compositionally biased region" description="Low complexity" evidence="11">
    <location>
        <begin position="108"/>
        <end position="122"/>
    </location>
</feature>
<dbReference type="GO" id="GO:0061061">
    <property type="term" value="P:muscle structure development"/>
    <property type="evidence" value="ECO:0007669"/>
    <property type="project" value="UniProtKB-ARBA"/>
</dbReference>
<dbReference type="GO" id="GO:0009791">
    <property type="term" value="P:post-embryonic development"/>
    <property type="evidence" value="ECO:0007669"/>
    <property type="project" value="UniProtKB-ARBA"/>
</dbReference>
<evidence type="ECO:0000256" key="11">
    <source>
        <dbReference type="SAM" id="MobiDB-lite"/>
    </source>
</evidence>
<comment type="subcellular location">
    <subcellularLocation>
        <location evidence="1">Nucleus</location>
    </subcellularLocation>
</comment>
<keyword evidence="4 10" id="KW-0863">Zinc-finger</keyword>
<dbReference type="GO" id="GO:0048646">
    <property type="term" value="P:anatomical structure formation involved in morphogenesis"/>
    <property type="evidence" value="ECO:0007669"/>
    <property type="project" value="UniProtKB-ARBA"/>
</dbReference>
<dbReference type="GO" id="GO:0008270">
    <property type="term" value="F:zinc ion binding"/>
    <property type="evidence" value="ECO:0007669"/>
    <property type="project" value="UniProtKB-KW"/>
</dbReference>
<dbReference type="GO" id="GO:0000122">
    <property type="term" value="P:negative regulation of transcription by RNA polymerase II"/>
    <property type="evidence" value="ECO:0007669"/>
    <property type="project" value="UniProtKB-ARBA"/>
</dbReference>
<dbReference type="InterPro" id="IPR036236">
    <property type="entry name" value="Znf_C2H2_sf"/>
</dbReference>
<dbReference type="InterPro" id="IPR051565">
    <property type="entry name" value="Sal_C2H2-zinc-finger"/>
</dbReference>
<feature type="domain" description="C2H2-type" evidence="12">
    <location>
        <begin position="432"/>
        <end position="459"/>
    </location>
</feature>
<dbReference type="FunFam" id="3.30.160.60:FF:000130">
    <property type="entry name" value="Spalt-like transcription factor 4"/>
    <property type="match status" value="1"/>
</dbReference>
<feature type="region of interest" description="Disordered" evidence="11">
    <location>
        <begin position="544"/>
        <end position="646"/>
    </location>
</feature>
<dbReference type="SUPFAM" id="SSF57667">
    <property type="entry name" value="beta-beta-alpha zinc fingers"/>
    <property type="match status" value="3"/>
</dbReference>
<dbReference type="GO" id="GO:0001708">
    <property type="term" value="P:cell fate specification"/>
    <property type="evidence" value="ECO:0007669"/>
    <property type="project" value="UniProtKB-ARBA"/>
</dbReference>
<dbReference type="SMART" id="SM00355">
    <property type="entry name" value="ZnF_C2H2"/>
    <property type="match status" value="7"/>
</dbReference>
<proteinExistence type="inferred from homology"/>
<dbReference type="GO" id="GO:0048699">
    <property type="term" value="P:generation of neurons"/>
    <property type="evidence" value="ECO:0007669"/>
    <property type="project" value="UniProtKB-ARBA"/>
</dbReference>
<comment type="similarity">
    <text evidence="9">Belongs to the sal C2H2-type zinc-finger protein family.</text>
</comment>
<accession>A0AAN5CYB7</accession>
<dbReference type="FunFam" id="3.30.160.60:FF:002381">
    <property type="entry name" value="Putative spalt protein"/>
    <property type="match status" value="1"/>
</dbReference>
<comment type="caution">
    <text evidence="13">The sequence shown here is derived from an EMBL/GenBank/DDBJ whole genome shotgun (WGS) entry which is preliminary data.</text>
</comment>
<evidence type="ECO:0000256" key="7">
    <source>
        <dbReference type="ARBA" id="ARBA00023163"/>
    </source>
</evidence>
<dbReference type="GO" id="GO:0048513">
    <property type="term" value="P:animal organ development"/>
    <property type="evidence" value="ECO:0007669"/>
    <property type="project" value="UniProtKB-ARBA"/>
</dbReference>
<dbReference type="PROSITE" id="PS00028">
    <property type="entry name" value="ZINC_FINGER_C2H2_1"/>
    <property type="match status" value="7"/>
</dbReference>
<dbReference type="EMBL" id="BTRK01000005">
    <property type="protein sequence ID" value="GMR53193.1"/>
    <property type="molecule type" value="Genomic_DNA"/>
</dbReference>
<dbReference type="PANTHER" id="PTHR23233:SF84">
    <property type="entry name" value="FI23031P1"/>
    <property type="match status" value="1"/>
</dbReference>
<protein>
    <recommendedName>
        <fullName evidence="12">C2H2-type domain-containing protein</fullName>
    </recommendedName>
</protein>
<evidence type="ECO:0000256" key="10">
    <source>
        <dbReference type="PROSITE-ProRule" id="PRU00042"/>
    </source>
</evidence>
<feature type="domain" description="C2H2-type" evidence="12">
    <location>
        <begin position="815"/>
        <end position="842"/>
    </location>
</feature>
<keyword evidence="7" id="KW-0804">Transcription</keyword>
<feature type="compositionally biased region" description="Basic and acidic residues" evidence="11">
    <location>
        <begin position="15"/>
        <end position="24"/>
    </location>
</feature>
<dbReference type="AlphaFoldDB" id="A0AAN5CYB7"/>